<dbReference type="InterPro" id="IPR051172">
    <property type="entry name" value="Chlamydia_OmcB"/>
</dbReference>
<feature type="domain" description="DUF11" evidence="1">
    <location>
        <begin position="244"/>
        <end position="337"/>
    </location>
</feature>
<dbReference type="InterPro" id="IPR001434">
    <property type="entry name" value="OmcB-like_DUF11"/>
</dbReference>
<dbReference type="InterPro" id="IPR026341">
    <property type="entry name" value="T9SS_type_B"/>
</dbReference>
<dbReference type="Gene3D" id="2.60.40.1170">
    <property type="entry name" value="Mu homology domain, subdomain B"/>
    <property type="match status" value="1"/>
</dbReference>
<dbReference type="NCBIfam" id="TIGR01451">
    <property type="entry name" value="B_ant_repeat"/>
    <property type="match status" value="3"/>
</dbReference>
<dbReference type="Proteomes" id="UP000461730">
    <property type="component" value="Unassembled WGS sequence"/>
</dbReference>
<accession>A0A7K1U6H2</accession>
<protein>
    <submittedName>
        <fullName evidence="2">DUF11 domain-containing protein</fullName>
    </submittedName>
</protein>
<dbReference type="AlphaFoldDB" id="A0A7K1U6H2"/>
<proteinExistence type="predicted"/>
<feature type="domain" description="DUF11" evidence="1">
    <location>
        <begin position="385"/>
        <end position="492"/>
    </location>
</feature>
<dbReference type="EMBL" id="WRXN01000007">
    <property type="protein sequence ID" value="MVT09963.1"/>
    <property type="molecule type" value="Genomic_DNA"/>
</dbReference>
<reference evidence="2 3" key="1">
    <citation type="submission" date="2019-12" db="EMBL/GenBank/DDBJ databases">
        <title>Chitinophaga sp. strain ysch24 (GDMCC 1.1355), whole genome shotgun sequence.</title>
        <authorList>
            <person name="Zhang X."/>
        </authorList>
    </citation>
    <scope>NUCLEOTIDE SEQUENCE [LARGE SCALE GENOMIC DNA]</scope>
    <source>
        <strain evidence="3">ysch24</strain>
    </source>
</reference>
<evidence type="ECO:0000259" key="1">
    <source>
        <dbReference type="Pfam" id="PF01345"/>
    </source>
</evidence>
<evidence type="ECO:0000313" key="2">
    <source>
        <dbReference type="EMBL" id="MVT09963.1"/>
    </source>
</evidence>
<dbReference type="InterPro" id="IPR047589">
    <property type="entry name" value="DUF11_rpt"/>
</dbReference>
<sequence>MRKKYDSTRLNLLDSMQRRVGLALTGTKRISDHCLLMILFMLGMTWLPAKAITSAEGTAYNKAGAVREVKAPTAMTSIQWKTATYSGSGSNGQLAAGDVITYRIYIRNTGDQPLTNVTVTDTIPANTTLQTASVGNSGGTGPIKGSAEDLVWTIPTIPVGGSDVYVQLIVTVNSTLTGVSYINNAGYVDIGDGSGKKRTAAPATANLITSGPGTNTAWPSIRIPVDNGMNTLHWKSASYAATGPNGTVTSGDVITYTIHVRNNGSLPLTNVVINDIIPTYTTFVDADGAVTPDTDNRLSWTIASMPVGGYIVRSFRVRVAVDLTGASSIDNIATVDNGNGKGFTNTYPSMTGDSSKPNTISNSGPSVSLPVSTTTSFVAWKLVVNESGETTVSPGGILTYYIYVKNTGSIAIPLVTVNDPQPDGTEYEEVMDGGAYFEPTGANDQPTFNFNINNLAAGATATVRFRVKVNDRLPEELQYISNTASVSTADTSKVPTFNCDPSDPNCQRGTSTRIKITPGADKMFVSNVMTPNNDGKNDRFIVQGIEKFPGSAVYIFNRWGGTVYVSKDYQNTWRAEGLSEGTYYYRLELKQTTGEIQVLKGWVMVIR</sequence>
<keyword evidence="3" id="KW-1185">Reference proteome</keyword>
<dbReference type="Pfam" id="PF13585">
    <property type="entry name" value="CHU_C"/>
    <property type="match status" value="1"/>
</dbReference>
<dbReference type="Pfam" id="PF01345">
    <property type="entry name" value="DUF11"/>
    <property type="match status" value="3"/>
</dbReference>
<organism evidence="2 3">
    <name type="scientific">Chitinophaga tropicalis</name>
    <dbReference type="NCBI Taxonomy" id="2683588"/>
    <lineage>
        <taxon>Bacteria</taxon>
        <taxon>Pseudomonadati</taxon>
        <taxon>Bacteroidota</taxon>
        <taxon>Chitinophagia</taxon>
        <taxon>Chitinophagales</taxon>
        <taxon>Chitinophagaceae</taxon>
        <taxon>Chitinophaga</taxon>
    </lineage>
</organism>
<gene>
    <name evidence="2" type="ORF">GO493_16955</name>
</gene>
<comment type="caution">
    <text evidence="2">The sequence shown here is derived from an EMBL/GenBank/DDBJ whole genome shotgun (WGS) entry which is preliminary data.</text>
</comment>
<evidence type="ECO:0000313" key="3">
    <source>
        <dbReference type="Proteomes" id="UP000461730"/>
    </source>
</evidence>
<feature type="domain" description="DUF11" evidence="1">
    <location>
        <begin position="90"/>
        <end position="185"/>
    </location>
</feature>
<dbReference type="NCBIfam" id="TIGR04131">
    <property type="entry name" value="Bac_Flav_CTERM"/>
    <property type="match status" value="1"/>
</dbReference>
<name>A0A7K1U6H2_9BACT</name>
<dbReference type="PANTHER" id="PTHR34819">
    <property type="entry name" value="LARGE CYSTEINE-RICH PERIPLASMIC PROTEIN OMCB"/>
    <property type="match status" value="1"/>
</dbReference>